<dbReference type="InterPro" id="IPR051172">
    <property type="entry name" value="Chlamydia_OmcB"/>
</dbReference>
<dbReference type="Proteomes" id="UP000647339">
    <property type="component" value="Unassembled WGS sequence"/>
</dbReference>
<sequence>MRQRGQFLLRESFFLLTVLAMVSGAGVSAQTVNKGTMSIKRGTVVSSNFDLNNTETGKLLNDGDLYLYAHFNNDGEVTFSQGDEGNTRFVGKNGVQDISGSQISNLNNVLFENPNHQNAFHLSGDISISGVSRFVDGVVLSDGNGGLVLFERGSTYEGASDASHVDGYVEKRGDEDFDYPVGDGGFFRFAGISAPSDSDVEFHTKYFFEDPDGSYPREQKEEGLELIDDAEYWELFLENGNDNDDVRLTLSWRDVTTPAFILGVTSDIVVAKWDEGESLWTNLGGDVDGNSQTVTTPDPLEDDGIFTLAVMSANMTNMSISKTSFEASVYEGDVFEYEIRVQNNGGVDASNVVIVDNLPNGVEYESMEVESAFGLLEWDMEAMGQVLTWSVPLFRAGDEMIIKLRVTAGNAGPITNYAEVGSSEEDGDPSDNAATDENNINAFFIPNVITPNDDGDNDLFEIRGLNRFTSNRIVILNRWNDEVLDVENYQNDWNASGLIAGTYFYILEVTEPSGEEKEFKGWIQVIKE</sequence>
<feature type="chain" id="PRO_5047399595" description="Cyclic nucleotide-binding domain-containing protein" evidence="1">
    <location>
        <begin position="30"/>
        <end position="528"/>
    </location>
</feature>
<dbReference type="NCBIfam" id="TIGR04131">
    <property type="entry name" value="Bac_Flav_CTERM"/>
    <property type="match status" value="1"/>
</dbReference>
<dbReference type="InterPro" id="IPR001434">
    <property type="entry name" value="OmcB-like_DUF11"/>
</dbReference>
<feature type="signal peptide" evidence="1">
    <location>
        <begin position="1"/>
        <end position="29"/>
    </location>
</feature>
<reference evidence="4" key="1">
    <citation type="journal article" date="2019" name="Int. J. Syst. Evol. Microbiol.">
        <title>The Global Catalogue of Microorganisms (GCM) 10K type strain sequencing project: providing services to taxonomists for standard genome sequencing and annotation.</title>
        <authorList>
            <consortium name="The Broad Institute Genomics Platform"/>
            <consortium name="The Broad Institute Genome Sequencing Center for Infectious Disease"/>
            <person name="Wu L."/>
            <person name="Ma J."/>
        </authorList>
    </citation>
    <scope>NUCLEOTIDE SEQUENCE [LARGE SCALE GENOMIC DNA]</scope>
    <source>
        <strain evidence="4">CGMCC 1.15407</strain>
    </source>
</reference>
<dbReference type="EMBL" id="BMIU01000004">
    <property type="protein sequence ID" value="GGF25045.1"/>
    <property type="molecule type" value="Genomic_DNA"/>
</dbReference>
<dbReference type="Gene3D" id="2.60.40.10">
    <property type="entry name" value="Immunoglobulins"/>
    <property type="match status" value="1"/>
</dbReference>
<organism evidence="3 4">
    <name type="scientific">Echinicola rosea</name>
    <dbReference type="NCBI Taxonomy" id="1807691"/>
    <lineage>
        <taxon>Bacteria</taxon>
        <taxon>Pseudomonadati</taxon>
        <taxon>Bacteroidota</taxon>
        <taxon>Cytophagia</taxon>
        <taxon>Cytophagales</taxon>
        <taxon>Cyclobacteriaceae</taxon>
        <taxon>Echinicola</taxon>
    </lineage>
</organism>
<dbReference type="InterPro" id="IPR026341">
    <property type="entry name" value="T9SS_type_B"/>
</dbReference>
<evidence type="ECO:0000313" key="4">
    <source>
        <dbReference type="Proteomes" id="UP000647339"/>
    </source>
</evidence>
<dbReference type="Pfam" id="PF13585">
    <property type="entry name" value="CHU_C"/>
    <property type="match status" value="1"/>
</dbReference>
<keyword evidence="1" id="KW-0732">Signal</keyword>
<evidence type="ECO:0000313" key="3">
    <source>
        <dbReference type="EMBL" id="GGF25045.1"/>
    </source>
</evidence>
<proteinExistence type="predicted"/>
<dbReference type="RefSeq" id="WP_137404482.1">
    <property type="nucleotide sequence ID" value="NZ_BMIU01000004.1"/>
</dbReference>
<dbReference type="PROSITE" id="PS50042">
    <property type="entry name" value="CNMP_BINDING_3"/>
    <property type="match status" value="1"/>
</dbReference>
<dbReference type="PANTHER" id="PTHR34819:SF3">
    <property type="entry name" value="CELL SURFACE PROTEIN"/>
    <property type="match status" value="1"/>
</dbReference>
<dbReference type="PANTHER" id="PTHR34819">
    <property type="entry name" value="LARGE CYSTEINE-RICH PERIPLASMIC PROTEIN OMCB"/>
    <property type="match status" value="1"/>
</dbReference>
<name>A0ABQ1UTQ8_9BACT</name>
<dbReference type="NCBIfam" id="TIGR01451">
    <property type="entry name" value="B_ant_repeat"/>
    <property type="match status" value="1"/>
</dbReference>
<evidence type="ECO:0000256" key="1">
    <source>
        <dbReference type="SAM" id="SignalP"/>
    </source>
</evidence>
<dbReference type="Pfam" id="PF01345">
    <property type="entry name" value="DUF11"/>
    <property type="match status" value="1"/>
</dbReference>
<dbReference type="InterPro" id="IPR000595">
    <property type="entry name" value="cNMP-bd_dom"/>
</dbReference>
<comment type="caution">
    <text evidence="3">The sequence shown here is derived from an EMBL/GenBank/DDBJ whole genome shotgun (WGS) entry which is preliminary data.</text>
</comment>
<protein>
    <recommendedName>
        <fullName evidence="2">Cyclic nucleotide-binding domain-containing protein</fullName>
    </recommendedName>
</protein>
<dbReference type="InterPro" id="IPR047589">
    <property type="entry name" value="DUF11_rpt"/>
</dbReference>
<keyword evidence="4" id="KW-1185">Reference proteome</keyword>
<gene>
    <name evidence="3" type="ORF">GCM10011339_11460</name>
</gene>
<feature type="domain" description="Cyclic nucleotide-binding" evidence="2">
    <location>
        <begin position="50"/>
        <end position="98"/>
    </location>
</feature>
<accession>A0ABQ1UTQ8</accession>
<dbReference type="InterPro" id="IPR013783">
    <property type="entry name" value="Ig-like_fold"/>
</dbReference>
<evidence type="ECO:0000259" key="2">
    <source>
        <dbReference type="PROSITE" id="PS50042"/>
    </source>
</evidence>